<name>A0A0F9DJL0_9ZZZZ</name>
<evidence type="ECO:0000313" key="1">
    <source>
        <dbReference type="EMBL" id="KKL61863.1"/>
    </source>
</evidence>
<dbReference type="EMBL" id="LAZR01028681">
    <property type="protein sequence ID" value="KKL61863.1"/>
    <property type="molecule type" value="Genomic_DNA"/>
</dbReference>
<proteinExistence type="predicted"/>
<sequence>MSENIGSYAKREIPEMINIDKSLKFFNILKKSLKNEDYDFCPLCDSKLRDETKEPKIEKPLELLSINENDWLLP</sequence>
<accession>A0A0F9DJL0</accession>
<reference evidence="1" key="1">
    <citation type="journal article" date="2015" name="Nature">
        <title>Complex archaea that bridge the gap between prokaryotes and eukaryotes.</title>
        <authorList>
            <person name="Spang A."/>
            <person name="Saw J.H."/>
            <person name="Jorgensen S.L."/>
            <person name="Zaremba-Niedzwiedzka K."/>
            <person name="Martijn J."/>
            <person name="Lind A.E."/>
            <person name="van Eijk R."/>
            <person name="Schleper C."/>
            <person name="Guy L."/>
            <person name="Ettema T.J."/>
        </authorList>
    </citation>
    <scope>NUCLEOTIDE SEQUENCE</scope>
</reference>
<gene>
    <name evidence="1" type="ORF">LCGC14_2191050</name>
</gene>
<dbReference type="SUPFAM" id="SSF75712">
    <property type="entry name" value="Rad50 coiled-coil Zn hook"/>
    <property type="match status" value="1"/>
</dbReference>
<dbReference type="AlphaFoldDB" id="A0A0F9DJL0"/>
<organism evidence="1">
    <name type="scientific">marine sediment metagenome</name>
    <dbReference type="NCBI Taxonomy" id="412755"/>
    <lineage>
        <taxon>unclassified sequences</taxon>
        <taxon>metagenomes</taxon>
        <taxon>ecological metagenomes</taxon>
    </lineage>
</organism>
<comment type="caution">
    <text evidence="1">The sequence shown here is derived from an EMBL/GenBank/DDBJ whole genome shotgun (WGS) entry which is preliminary data.</text>
</comment>
<protein>
    <submittedName>
        <fullName evidence="1">Uncharacterized protein</fullName>
    </submittedName>
</protein>